<reference evidence="5 6" key="1">
    <citation type="journal article" date="2012" name="J. Bacteriol.">
        <title>Complete Genome Sequence of the BTEX-Degrading Bacterium Pseudoxanthomonas spadix BD-a59.</title>
        <authorList>
            <person name="Lee S.H."/>
            <person name="Jin H.M."/>
            <person name="Lee H.J."/>
            <person name="Kim J.M."/>
            <person name="Jeon C.O."/>
        </authorList>
    </citation>
    <scope>NUCLEOTIDE SEQUENCE [LARGE SCALE GENOMIC DNA]</scope>
    <source>
        <strain evidence="5 6">BD-a59</strain>
    </source>
</reference>
<evidence type="ECO:0000313" key="6">
    <source>
        <dbReference type="Proteomes" id="UP000005870"/>
    </source>
</evidence>
<dbReference type="EMBL" id="CP003093">
    <property type="protein sequence ID" value="AER56571.1"/>
    <property type="molecule type" value="Genomic_DNA"/>
</dbReference>
<evidence type="ECO:0000256" key="3">
    <source>
        <dbReference type="SAM" id="SignalP"/>
    </source>
</evidence>
<dbReference type="GO" id="GO:0019867">
    <property type="term" value="C:outer membrane"/>
    <property type="evidence" value="ECO:0007669"/>
    <property type="project" value="InterPro"/>
</dbReference>
<name>G7UN67_PSEUP</name>
<dbReference type="NCBIfam" id="NF008437">
    <property type="entry name" value="PRK11280.1"/>
    <property type="match status" value="1"/>
</dbReference>
<dbReference type="KEGG" id="psd:DSC_09615"/>
<accession>G7UN67</accession>
<dbReference type="Pfam" id="PF05433">
    <property type="entry name" value="Rick_17kDa_Anti"/>
    <property type="match status" value="1"/>
</dbReference>
<dbReference type="RefSeq" id="WP_014160747.1">
    <property type="nucleotide sequence ID" value="NC_016147.2"/>
</dbReference>
<gene>
    <name evidence="5" type="ordered locus">DSC_09615</name>
</gene>
<keyword evidence="3" id="KW-0732">Signal</keyword>
<dbReference type="InterPro" id="IPR008816">
    <property type="entry name" value="Gly_zipper_2TM_dom"/>
</dbReference>
<dbReference type="OrthoDB" id="9132795at2"/>
<evidence type="ECO:0000256" key="2">
    <source>
        <dbReference type="ARBA" id="ARBA00023136"/>
    </source>
</evidence>
<dbReference type="PANTHER" id="PTHR35603">
    <property type="match status" value="1"/>
</dbReference>
<dbReference type="InterPro" id="IPR051407">
    <property type="entry name" value="Bact_OM_lipoprot/Surf_antigen"/>
</dbReference>
<feature type="signal peptide" evidence="3">
    <location>
        <begin position="1"/>
        <end position="23"/>
    </location>
</feature>
<evidence type="ECO:0000313" key="5">
    <source>
        <dbReference type="EMBL" id="AER56571.1"/>
    </source>
</evidence>
<feature type="domain" description="Glycine zipper 2TM" evidence="4">
    <location>
        <begin position="122"/>
        <end position="162"/>
    </location>
</feature>
<protein>
    <submittedName>
        <fullName evidence="5">Secreted protein</fullName>
    </submittedName>
</protein>
<keyword evidence="6" id="KW-1185">Reference proteome</keyword>
<dbReference type="Proteomes" id="UP000005870">
    <property type="component" value="Chromosome"/>
</dbReference>
<dbReference type="AlphaFoldDB" id="G7UN67"/>
<keyword evidence="2" id="KW-0472">Membrane</keyword>
<sequence>MKNTTTMILVGAGALLFGGVATAAYMNNRTPAQTFATADGEAPATSALDSGEVLPASDVPTGAQLEYADVVSVEPVMDKGTLYAAVIATEPVRETTITNTPREVCRDVVVNERLPERDGNVGGTVAGTVIGGLVGNQLGGGSGRDVATAAGAVAGGFVGNRVDRNHVGGRVVQRTERQCHTETATSESSTVTGYNVTYRNPDGTTGTMRMDHQPGSRIAMGSTKNIAGYNVTYRYEGQEKTIRLDRKPDSDRLPVIDGKVVTQTAALDDTRG</sequence>
<organism evidence="5 6">
    <name type="scientific">Pseudoxanthomonas spadix (strain BD-a59)</name>
    <dbReference type="NCBI Taxonomy" id="1045855"/>
    <lineage>
        <taxon>Bacteria</taxon>
        <taxon>Pseudomonadati</taxon>
        <taxon>Pseudomonadota</taxon>
        <taxon>Gammaproteobacteria</taxon>
        <taxon>Lysobacterales</taxon>
        <taxon>Lysobacteraceae</taxon>
        <taxon>Pseudoxanthomonas</taxon>
    </lineage>
</organism>
<evidence type="ECO:0000259" key="4">
    <source>
        <dbReference type="Pfam" id="PF05433"/>
    </source>
</evidence>
<dbReference type="HOGENOM" id="CLU_094245_1_1_6"/>
<dbReference type="eggNOG" id="COG3134">
    <property type="taxonomic scope" value="Bacteria"/>
</dbReference>
<proteinExistence type="predicted"/>
<dbReference type="PANTHER" id="PTHR35603:SF2">
    <property type="entry name" value="OUTER MEMBRANE LIPOPROTEIN"/>
    <property type="match status" value="1"/>
</dbReference>
<evidence type="ECO:0000256" key="1">
    <source>
        <dbReference type="ARBA" id="ARBA00004370"/>
    </source>
</evidence>
<feature type="chain" id="PRO_5003504202" evidence="3">
    <location>
        <begin position="24"/>
        <end position="272"/>
    </location>
</feature>
<comment type="subcellular location">
    <subcellularLocation>
        <location evidence="1">Membrane</location>
    </subcellularLocation>
</comment>
<dbReference type="STRING" id="1045855.DSC_09615"/>